<sequence length="126" mass="14153">MRDREKGFHCSPSPGRATGFYTKDKWTMSELIAMCVQEEERLKVEKLDVAHLTITNSKKRKGNCQGGGKGHVSKVPKIGANVSSGPYCKFCCFKGHYRRECPKFKAWLTKKGIPFNPDIGKKAKSD</sequence>
<comment type="caution">
    <text evidence="1">The sequence shown here is derived from an EMBL/GenBank/DDBJ whole genome shotgun (WGS) entry which is preliminary data.</text>
</comment>
<dbReference type="Proteomes" id="UP001152484">
    <property type="component" value="Unassembled WGS sequence"/>
</dbReference>
<protein>
    <recommendedName>
        <fullName evidence="3">CCHC-type domain-containing protein</fullName>
    </recommendedName>
</protein>
<evidence type="ECO:0008006" key="3">
    <source>
        <dbReference type="Google" id="ProtNLM"/>
    </source>
</evidence>
<keyword evidence="2" id="KW-1185">Reference proteome</keyword>
<dbReference type="OrthoDB" id="1166076at2759"/>
<evidence type="ECO:0000313" key="1">
    <source>
        <dbReference type="EMBL" id="CAH9055539.1"/>
    </source>
</evidence>
<accession>A0A9P1DX45</accession>
<reference evidence="1" key="1">
    <citation type="submission" date="2022-07" db="EMBL/GenBank/DDBJ databases">
        <authorList>
            <person name="Macas J."/>
            <person name="Novak P."/>
            <person name="Neumann P."/>
        </authorList>
    </citation>
    <scope>NUCLEOTIDE SEQUENCE</scope>
</reference>
<dbReference type="EMBL" id="CAMAPE010000003">
    <property type="protein sequence ID" value="CAH9055539.1"/>
    <property type="molecule type" value="Genomic_DNA"/>
</dbReference>
<evidence type="ECO:0000313" key="2">
    <source>
        <dbReference type="Proteomes" id="UP001152484"/>
    </source>
</evidence>
<proteinExistence type="predicted"/>
<organism evidence="1 2">
    <name type="scientific">Cuscuta europaea</name>
    <name type="common">European dodder</name>
    <dbReference type="NCBI Taxonomy" id="41803"/>
    <lineage>
        <taxon>Eukaryota</taxon>
        <taxon>Viridiplantae</taxon>
        <taxon>Streptophyta</taxon>
        <taxon>Embryophyta</taxon>
        <taxon>Tracheophyta</taxon>
        <taxon>Spermatophyta</taxon>
        <taxon>Magnoliopsida</taxon>
        <taxon>eudicotyledons</taxon>
        <taxon>Gunneridae</taxon>
        <taxon>Pentapetalae</taxon>
        <taxon>asterids</taxon>
        <taxon>lamiids</taxon>
        <taxon>Solanales</taxon>
        <taxon>Convolvulaceae</taxon>
        <taxon>Cuscuteae</taxon>
        <taxon>Cuscuta</taxon>
        <taxon>Cuscuta subgen. Cuscuta</taxon>
    </lineage>
</organism>
<name>A0A9P1DX45_CUSEU</name>
<gene>
    <name evidence="1" type="ORF">CEURO_LOCUS823</name>
</gene>
<dbReference type="AlphaFoldDB" id="A0A9P1DX45"/>